<reference evidence="1 2" key="1">
    <citation type="journal article" date="2023" name="BMC Biol.">
        <title>The compact genome of the sponge Oopsacas minuta (Hexactinellida) is lacking key metazoan core genes.</title>
        <authorList>
            <person name="Santini S."/>
            <person name="Schenkelaars Q."/>
            <person name="Jourda C."/>
            <person name="Duchesne M."/>
            <person name="Belahbib H."/>
            <person name="Rocher C."/>
            <person name="Selva M."/>
            <person name="Riesgo A."/>
            <person name="Vervoort M."/>
            <person name="Leys S.P."/>
            <person name="Kodjabachian L."/>
            <person name="Le Bivic A."/>
            <person name="Borchiellini C."/>
            <person name="Claverie J.M."/>
            <person name="Renard E."/>
        </authorList>
    </citation>
    <scope>NUCLEOTIDE SEQUENCE [LARGE SCALE GENOMIC DNA]</scope>
    <source>
        <strain evidence="1">SPO-2</strain>
    </source>
</reference>
<comment type="caution">
    <text evidence="1">The sequence shown here is derived from an EMBL/GenBank/DDBJ whole genome shotgun (WGS) entry which is preliminary data.</text>
</comment>
<organism evidence="1 2">
    <name type="scientific">Oopsacas minuta</name>
    <dbReference type="NCBI Taxonomy" id="111878"/>
    <lineage>
        <taxon>Eukaryota</taxon>
        <taxon>Metazoa</taxon>
        <taxon>Porifera</taxon>
        <taxon>Hexactinellida</taxon>
        <taxon>Hexasterophora</taxon>
        <taxon>Lyssacinosida</taxon>
        <taxon>Leucopsacidae</taxon>
        <taxon>Oopsacas</taxon>
    </lineage>
</organism>
<sequence>MNSDIIEDKQNIHNFTPNKQQQIIDEIMATQFPETIGVPQVPEPLAEPIIDPIAVQINQSIDRLIFLINQRPVHLLATLRDRREEMRADLVAHQEMEAELVRARDGAKLAELHLNAPPAQELRFSCNTQDLEERTSRLGEINQHKIPPIPPIQVIPNYSAFNQPIVAVGKEGSVPGTFNEPRGVTIESPSGSFMWQIWTTIMSRYSPRMDTI</sequence>
<protein>
    <submittedName>
        <fullName evidence="1">Uncharacterized protein</fullName>
    </submittedName>
</protein>
<evidence type="ECO:0000313" key="2">
    <source>
        <dbReference type="Proteomes" id="UP001165289"/>
    </source>
</evidence>
<keyword evidence="2" id="KW-1185">Reference proteome</keyword>
<gene>
    <name evidence="1" type="ORF">LOD99_11481</name>
</gene>
<accession>A0AAV7JY78</accession>
<evidence type="ECO:0000313" key="1">
    <source>
        <dbReference type="EMBL" id="KAI6653671.1"/>
    </source>
</evidence>
<dbReference type="AlphaFoldDB" id="A0AAV7JY78"/>
<name>A0AAV7JY78_9METZ</name>
<dbReference type="Proteomes" id="UP001165289">
    <property type="component" value="Unassembled WGS sequence"/>
</dbReference>
<proteinExistence type="predicted"/>
<dbReference type="EMBL" id="JAKMXF010000256">
    <property type="protein sequence ID" value="KAI6653671.1"/>
    <property type="molecule type" value="Genomic_DNA"/>
</dbReference>